<protein>
    <submittedName>
        <fullName evidence="1">Uncharacterized protein</fullName>
    </submittedName>
</protein>
<gene>
    <name evidence="1" type="ORF">PN36_28190</name>
</gene>
<organism evidence="1 2">
    <name type="scientific">Candidatus Thiomargarita nelsonii</name>
    <dbReference type="NCBI Taxonomy" id="1003181"/>
    <lineage>
        <taxon>Bacteria</taxon>
        <taxon>Pseudomonadati</taxon>
        <taxon>Pseudomonadota</taxon>
        <taxon>Gammaproteobacteria</taxon>
        <taxon>Thiotrichales</taxon>
        <taxon>Thiotrichaceae</taxon>
        <taxon>Thiomargarita</taxon>
    </lineage>
</organism>
<reference evidence="1 2" key="1">
    <citation type="journal article" date="2016" name="Front. Microbiol.">
        <title>Single-Cell (Meta-)Genomics of a Dimorphic Candidatus Thiomargarita nelsonii Reveals Genomic Plasticity.</title>
        <authorList>
            <person name="Flood B.E."/>
            <person name="Fliss P."/>
            <person name="Jones D.S."/>
            <person name="Dick G.J."/>
            <person name="Jain S."/>
            <person name="Kaster A.K."/>
            <person name="Winkel M."/>
            <person name="Mussmann M."/>
            <person name="Bailey J."/>
        </authorList>
    </citation>
    <scope>NUCLEOTIDE SEQUENCE [LARGE SCALE GENOMIC DNA]</scope>
    <source>
        <strain evidence="1">Hydrate Ridge</strain>
    </source>
</reference>
<proteinExistence type="predicted"/>
<dbReference type="AlphaFoldDB" id="A0A0A6PG63"/>
<dbReference type="EMBL" id="JSZA02000180">
    <property type="protein sequence ID" value="KHD09279.1"/>
    <property type="molecule type" value="Genomic_DNA"/>
</dbReference>
<evidence type="ECO:0000313" key="1">
    <source>
        <dbReference type="EMBL" id="KHD09279.1"/>
    </source>
</evidence>
<accession>A0A0A6PG63</accession>
<comment type="caution">
    <text evidence="1">The sequence shown here is derived from an EMBL/GenBank/DDBJ whole genome shotgun (WGS) entry which is preliminary data.</text>
</comment>
<keyword evidence="2" id="KW-1185">Reference proteome</keyword>
<name>A0A0A6PG63_9GAMM</name>
<dbReference type="Proteomes" id="UP000030428">
    <property type="component" value="Unassembled WGS sequence"/>
</dbReference>
<evidence type="ECO:0000313" key="2">
    <source>
        <dbReference type="Proteomes" id="UP000030428"/>
    </source>
</evidence>
<sequence length="107" mass="12272">MTLFKISPNNELRAVVQNQAIKVGRIYNYQDKSITGKVYFKTVVTSHEIPSTQWFSLIDAKNPRQLKSILCVQRLTIESQKPTTTVDNKIYRTALVIGNADYLKQCH</sequence>